<dbReference type="Gene3D" id="3.40.50.970">
    <property type="match status" value="2"/>
</dbReference>
<dbReference type="GO" id="GO:0033980">
    <property type="term" value="F:phosphonopyruvate decarboxylase activity"/>
    <property type="evidence" value="ECO:0007669"/>
    <property type="project" value="UniProtKB-EC"/>
</dbReference>
<keyword evidence="6" id="KW-1185">Reference proteome</keyword>
<protein>
    <submittedName>
        <fullName evidence="5">Phosphonopyruvate decarboxylase</fullName>
        <ecNumber evidence="5">4.1.1.82</ecNumber>
    </submittedName>
</protein>
<dbReference type="OrthoDB" id="9785953at2"/>
<dbReference type="InterPro" id="IPR011766">
    <property type="entry name" value="TPP_enzyme_TPP-bd"/>
</dbReference>
<proteinExistence type="predicted"/>
<dbReference type="GO" id="GO:0032923">
    <property type="term" value="P:organic phosphonate biosynthetic process"/>
    <property type="evidence" value="ECO:0007669"/>
    <property type="project" value="InterPro"/>
</dbReference>
<keyword evidence="3 5" id="KW-0456">Lyase</keyword>
<dbReference type="SUPFAM" id="SSF52518">
    <property type="entry name" value="Thiamin diphosphate-binding fold (THDP-binding)"/>
    <property type="match status" value="2"/>
</dbReference>
<reference evidence="5 6" key="1">
    <citation type="submission" date="2019-03" db="EMBL/GenBank/DDBJ databases">
        <title>Whole genome sequence of Arthrobacter sp JH1-1.</title>
        <authorList>
            <person name="Trinh H.N."/>
        </authorList>
    </citation>
    <scope>NUCLEOTIDE SEQUENCE [LARGE SCALE GENOMIC DNA]</scope>
    <source>
        <strain evidence="5 6">JH1-1</strain>
    </source>
</reference>
<gene>
    <name evidence="5" type="primary">aepY</name>
    <name evidence="5" type="ORF">E1809_15580</name>
</gene>
<dbReference type="InterPro" id="IPR000399">
    <property type="entry name" value="TPP-bd_CS"/>
</dbReference>
<dbReference type="EC" id="4.1.1.82" evidence="5"/>
<evidence type="ECO:0000256" key="3">
    <source>
        <dbReference type="ARBA" id="ARBA00023239"/>
    </source>
</evidence>
<evidence type="ECO:0000313" key="5">
    <source>
        <dbReference type="EMBL" id="TDF93652.1"/>
    </source>
</evidence>
<dbReference type="CDD" id="cd07035">
    <property type="entry name" value="TPP_PYR_POX_like"/>
    <property type="match status" value="1"/>
</dbReference>
<dbReference type="InterPro" id="IPR051818">
    <property type="entry name" value="TPP_dependent_decarboxylase"/>
</dbReference>
<comment type="caution">
    <text evidence="5">The sequence shown here is derived from an EMBL/GenBank/DDBJ whole genome shotgun (WGS) entry which is preliminary data.</text>
</comment>
<dbReference type="PANTHER" id="PTHR42818">
    <property type="entry name" value="SULFOPYRUVATE DECARBOXYLASE SUBUNIT ALPHA"/>
    <property type="match status" value="1"/>
</dbReference>
<dbReference type="InterPro" id="IPR029061">
    <property type="entry name" value="THDP-binding"/>
</dbReference>
<dbReference type="PANTHER" id="PTHR42818:SF1">
    <property type="entry name" value="SULFOPYRUVATE DECARBOXYLASE"/>
    <property type="match status" value="1"/>
</dbReference>
<feature type="domain" description="Thiamine pyrophosphate enzyme TPP-binding" evidence="4">
    <location>
        <begin position="217"/>
        <end position="336"/>
    </location>
</feature>
<dbReference type="Pfam" id="PF02775">
    <property type="entry name" value="TPP_enzyme_C"/>
    <property type="match status" value="1"/>
</dbReference>
<evidence type="ECO:0000256" key="2">
    <source>
        <dbReference type="ARBA" id="ARBA00023052"/>
    </source>
</evidence>
<dbReference type="GO" id="GO:0000287">
    <property type="term" value="F:magnesium ion binding"/>
    <property type="evidence" value="ECO:0007669"/>
    <property type="project" value="InterPro"/>
</dbReference>
<dbReference type="NCBIfam" id="TIGR03297">
    <property type="entry name" value="Ppyr-DeCO2ase"/>
    <property type="match status" value="1"/>
</dbReference>
<sequence length="378" mass="38482">MAGAGSMIDCCDLIAGLAARGWNQGSGVPCSTFAGPIAHLSASGHYRAAANEGLALSGAVGARLAGRREAVFLQNSGLGNLINPLTSLCQPYAVPVLALVSMRGWPDPGADEPQHALMGQTTETILSALGIWHTVLTAESLDPALDRAEQMISSGRSAFLLVPHRSISQHPGTMPALRTGGPDTAEVTSAVADACPPGTAVFATTGYTSRYLHDALDRPENFYMQGSMGHVSSLALGYADAAPEKTVIVLDGDGAALMHLGALSTIGAAQPANLVHVVIDNGGYESTGSQQSTSGTTDLAAVAKACGYRAASTVDSVQALQQQLASAAAAPGPHFILVRAGRTVRQTPQRAGASLSLPHIAARLQDATLPAAAAASHA</sequence>
<organism evidence="5 6">
    <name type="scientific">Arthrobacter terricola</name>
    <dbReference type="NCBI Taxonomy" id="2547396"/>
    <lineage>
        <taxon>Bacteria</taxon>
        <taxon>Bacillati</taxon>
        <taxon>Actinomycetota</taxon>
        <taxon>Actinomycetes</taxon>
        <taxon>Micrococcales</taxon>
        <taxon>Micrococcaceae</taxon>
        <taxon>Arthrobacter</taxon>
    </lineage>
</organism>
<evidence type="ECO:0000313" key="6">
    <source>
        <dbReference type="Proteomes" id="UP000295511"/>
    </source>
</evidence>
<accession>A0A4R5KFC2</accession>
<evidence type="ECO:0000256" key="1">
    <source>
        <dbReference type="ARBA" id="ARBA00022793"/>
    </source>
</evidence>
<dbReference type="AlphaFoldDB" id="A0A4R5KFC2"/>
<dbReference type="Proteomes" id="UP000295511">
    <property type="component" value="Unassembled WGS sequence"/>
</dbReference>
<dbReference type="EMBL" id="SMRU01000018">
    <property type="protein sequence ID" value="TDF93652.1"/>
    <property type="molecule type" value="Genomic_DNA"/>
</dbReference>
<evidence type="ECO:0000259" key="4">
    <source>
        <dbReference type="Pfam" id="PF02775"/>
    </source>
</evidence>
<dbReference type="PROSITE" id="PS00187">
    <property type="entry name" value="TPP_ENZYMES"/>
    <property type="match status" value="1"/>
</dbReference>
<dbReference type="InterPro" id="IPR017684">
    <property type="entry name" value="Phosphono-pyrv_decarboxylase"/>
</dbReference>
<keyword evidence="5" id="KW-0670">Pyruvate</keyword>
<keyword evidence="1" id="KW-0210">Decarboxylase</keyword>
<keyword evidence="2" id="KW-0786">Thiamine pyrophosphate</keyword>
<name>A0A4R5KFC2_9MICC</name>
<dbReference type="GO" id="GO:0030976">
    <property type="term" value="F:thiamine pyrophosphate binding"/>
    <property type="evidence" value="ECO:0007669"/>
    <property type="project" value="InterPro"/>
</dbReference>